<sequence length="141" mass="13908">MTSSQPPARPTPGPAAVPVPWTLVAGLSALALLWPLTGLTGALGTGAPRALAIIGITAAVWIGVVGLGRVPRPVLTLTLTGLAYGLVAHTIGLLVPVLSGFGGPGDGPAWTLIPALAFDAMWGALAGVVAAGVQRLRGAGR</sequence>
<keyword evidence="1" id="KW-1133">Transmembrane helix</keyword>
<dbReference type="RefSeq" id="WP_397402437.1">
    <property type="nucleotide sequence ID" value="NZ_JBIRYI010000003.1"/>
</dbReference>
<organism evidence="2 3">
    <name type="scientific">Promicromonospora kroppenstedtii</name>
    <dbReference type="NCBI Taxonomy" id="440482"/>
    <lineage>
        <taxon>Bacteria</taxon>
        <taxon>Bacillati</taxon>
        <taxon>Actinomycetota</taxon>
        <taxon>Actinomycetes</taxon>
        <taxon>Micrococcales</taxon>
        <taxon>Promicromonosporaceae</taxon>
        <taxon>Promicromonospora</taxon>
    </lineage>
</organism>
<proteinExistence type="predicted"/>
<dbReference type="EMBL" id="JBIRYI010000003">
    <property type="protein sequence ID" value="MFI2486488.1"/>
    <property type="molecule type" value="Genomic_DNA"/>
</dbReference>
<evidence type="ECO:0000256" key="1">
    <source>
        <dbReference type="SAM" id="Phobius"/>
    </source>
</evidence>
<name>A0ABW7XG50_9MICO</name>
<evidence type="ECO:0000313" key="2">
    <source>
        <dbReference type="EMBL" id="MFI2486488.1"/>
    </source>
</evidence>
<feature type="transmembrane region" description="Helical" evidence="1">
    <location>
        <begin position="110"/>
        <end position="133"/>
    </location>
</feature>
<feature type="transmembrane region" description="Helical" evidence="1">
    <location>
        <begin position="74"/>
        <end position="98"/>
    </location>
</feature>
<reference evidence="2 3" key="1">
    <citation type="submission" date="2024-10" db="EMBL/GenBank/DDBJ databases">
        <title>The Natural Products Discovery Center: Release of the First 8490 Sequenced Strains for Exploring Actinobacteria Biosynthetic Diversity.</title>
        <authorList>
            <person name="Kalkreuter E."/>
            <person name="Kautsar S.A."/>
            <person name="Yang D."/>
            <person name="Bader C.D."/>
            <person name="Teijaro C.N."/>
            <person name="Fluegel L."/>
            <person name="Davis C.M."/>
            <person name="Simpson J.R."/>
            <person name="Lauterbach L."/>
            <person name="Steele A.D."/>
            <person name="Gui C."/>
            <person name="Meng S."/>
            <person name="Li G."/>
            <person name="Viehrig K."/>
            <person name="Ye F."/>
            <person name="Su P."/>
            <person name="Kiefer A.F."/>
            <person name="Nichols A."/>
            <person name="Cepeda A.J."/>
            <person name="Yan W."/>
            <person name="Fan B."/>
            <person name="Jiang Y."/>
            <person name="Adhikari A."/>
            <person name="Zheng C.-J."/>
            <person name="Schuster L."/>
            <person name="Cowan T.M."/>
            <person name="Smanski M.J."/>
            <person name="Chevrette M.G."/>
            <person name="De Carvalho L.P.S."/>
            <person name="Shen B."/>
        </authorList>
    </citation>
    <scope>NUCLEOTIDE SEQUENCE [LARGE SCALE GENOMIC DNA]</scope>
    <source>
        <strain evidence="2 3">NPDC019481</strain>
    </source>
</reference>
<keyword evidence="1" id="KW-0812">Transmembrane</keyword>
<feature type="transmembrane region" description="Helical" evidence="1">
    <location>
        <begin position="50"/>
        <end position="67"/>
    </location>
</feature>
<feature type="transmembrane region" description="Helical" evidence="1">
    <location>
        <begin position="21"/>
        <end position="44"/>
    </location>
</feature>
<protein>
    <recommendedName>
        <fullName evidence="4">N-acetyl-1-D-myo-inositol-2-amino-2-deoxy-alpha-D-glucopyranoside deacetylase</fullName>
    </recommendedName>
</protein>
<dbReference type="Proteomes" id="UP001611580">
    <property type="component" value="Unassembled WGS sequence"/>
</dbReference>
<comment type="caution">
    <text evidence="2">The sequence shown here is derived from an EMBL/GenBank/DDBJ whole genome shotgun (WGS) entry which is preliminary data.</text>
</comment>
<evidence type="ECO:0008006" key="4">
    <source>
        <dbReference type="Google" id="ProtNLM"/>
    </source>
</evidence>
<keyword evidence="3" id="KW-1185">Reference proteome</keyword>
<accession>A0ABW7XG50</accession>
<evidence type="ECO:0000313" key="3">
    <source>
        <dbReference type="Proteomes" id="UP001611580"/>
    </source>
</evidence>
<gene>
    <name evidence="2" type="ORF">ACH47X_06230</name>
</gene>
<keyword evidence="1" id="KW-0472">Membrane</keyword>